<evidence type="ECO:0000256" key="4">
    <source>
        <dbReference type="ARBA" id="ARBA00022514"/>
    </source>
</evidence>
<dbReference type="OrthoDB" id="9404618at2759"/>
<feature type="signal peptide" evidence="9">
    <location>
        <begin position="1"/>
        <end position="22"/>
    </location>
</feature>
<dbReference type="CDD" id="cd00272">
    <property type="entry name" value="Chemokine_CC"/>
    <property type="match status" value="1"/>
</dbReference>
<keyword evidence="8" id="KW-0395">Inflammatory response</keyword>
<evidence type="ECO:0000256" key="7">
    <source>
        <dbReference type="ARBA" id="ARBA00023157"/>
    </source>
</evidence>
<protein>
    <recommendedName>
        <fullName evidence="9">C-C motif chemokine</fullName>
    </recommendedName>
</protein>
<keyword evidence="5 9" id="KW-0964">Secreted</keyword>
<evidence type="ECO:0000256" key="8">
    <source>
        <dbReference type="ARBA" id="ARBA00023198"/>
    </source>
</evidence>
<comment type="subcellular location">
    <subcellularLocation>
        <location evidence="1 9">Secreted</location>
    </subcellularLocation>
</comment>
<dbReference type="AlphaFoldDB" id="A0A9B0T5X6"/>
<dbReference type="RefSeq" id="XP_006833678.1">
    <property type="nucleotide sequence ID" value="XM_006833615.1"/>
</dbReference>
<proteinExistence type="inferred from homology"/>
<evidence type="ECO:0000256" key="6">
    <source>
        <dbReference type="ARBA" id="ARBA00022729"/>
    </source>
</evidence>
<evidence type="ECO:0000313" key="12">
    <source>
        <dbReference type="RefSeq" id="XP_006833678.1"/>
    </source>
</evidence>
<evidence type="ECO:0000313" key="11">
    <source>
        <dbReference type="Proteomes" id="UP000504623"/>
    </source>
</evidence>
<dbReference type="FunFam" id="2.40.50.40:FF:000002">
    <property type="entry name" value="C-C motif chemokine"/>
    <property type="match status" value="1"/>
</dbReference>
<evidence type="ECO:0000259" key="10">
    <source>
        <dbReference type="SMART" id="SM00199"/>
    </source>
</evidence>
<evidence type="ECO:0000256" key="9">
    <source>
        <dbReference type="RuleBase" id="RU361150"/>
    </source>
</evidence>
<keyword evidence="11" id="KW-1185">Reference proteome</keyword>
<dbReference type="InterPro" id="IPR039809">
    <property type="entry name" value="Chemokine_b/g/d"/>
</dbReference>
<dbReference type="GO" id="GO:0061844">
    <property type="term" value="P:antimicrobial humoral immune response mediated by antimicrobial peptide"/>
    <property type="evidence" value="ECO:0007669"/>
    <property type="project" value="TreeGrafter"/>
</dbReference>
<comment type="similarity">
    <text evidence="2 9">Belongs to the intercrine beta (chemokine CC) family.</text>
</comment>
<dbReference type="InterPro" id="IPR001811">
    <property type="entry name" value="Chemokine_IL8-like_dom"/>
</dbReference>
<dbReference type="Proteomes" id="UP000504623">
    <property type="component" value="Unplaced"/>
</dbReference>
<reference evidence="12" key="1">
    <citation type="submission" date="2025-08" db="UniProtKB">
        <authorList>
            <consortium name="RefSeq"/>
        </authorList>
    </citation>
    <scope>IDENTIFICATION</scope>
    <source>
        <tissue evidence="12">Spleen</tissue>
    </source>
</reference>
<evidence type="ECO:0000256" key="2">
    <source>
        <dbReference type="ARBA" id="ARBA00010868"/>
    </source>
</evidence>
<keyword evidence="6 9" id="KW-0732">Signal</keyword>
<feature type="chain" id="PRO_5039763932" description="C-C motif chemokine" evidence="9">
    <location>
        <begin position="23"/>
        <end position="97"/>
    </location>
</feature>
<organism evidence="11 12">
    <name type="scientific">Chrysochloris asiatica</name>
    <name type="common">Cape golden mole</name>
    <dbReference type="NCBI Taxonomy" id="185453"/>
    <lineage>
        <taxon>Eukaryota</taxon>
        <taxon>Metazoa</taxon>
        <taxon>Chordata</taxon>
        <taxon>Craniata</taxon>
        <taxon>Vertebrata</taxon>
        <taxon>Euteleostomi</taxon>
        <taxon>Mammalia</taxon>
        <taxon>Eutheria</taxon>
        <taxon>Afrotheria</taxon>
        <taxon>Chrysochloridae</taxon>
        <taxon>Chrysochlorinae</taxon>
        <taxon>Chrysochloris</taxon>
    </lineage>
</organism>
<name>A0A9B0T5X6_CHRAS</name>
<dbReference type="GO" id="GO:0030335">
    <property type="term" value="P:positive regulation of cell migration"/>
    <property type="evidence" value="ECO:0007669"/>
    <property type="project" value="TreeGrafter"/>
</dbReference>
<sequence>MKVSVFLSLLLAVAAFSSQMLAQPDALSSPTTCCFTFPSRKIPLQMLRSYRNTTSHCSQKAVIFRTKRAKEICANPKEKWVQSHMKHLEQMSPLLTV</sequence>
<dbReference type="GO" id="GO:0006954">
    <property type="term" value="P:inflammatory response"/>
    <property type="evidence" value="ECO:0007669"/>
    <property type="project" value="UniProtKB-KW"/>
</dbReference>
<dbReference type="GeneID" id="102831147"/>
<dbReference type="GO" id="GO:0008009">
    <property type="term" value="F:chemokine activity"/>
    <property type="evidence" value="ECO:0007669"/>
    <property type="project" value="InterPro"/>
</dbReference>
<dbReference type="PANTHER" id="PTHR12015">
    <property type="entry name" value="SMALL INDUCIBLE CYTOKINE A"/>
    <property type="match status" value="1"/>
</dbReference>
<dbReference type="GO" id="GO:0048245">
    <property type="term" value="P:eosinophil chemotaxis"/>
    <property type="evidence" value="ECO:0007669"/>
    <property type="project" value="TreeGrafter"/>
</dbReference>
<dbReference type="GO" id="GO:0048020">
    <property type="term" value="F:CCR chemokine receptor binding"/>
    <property type="evidence" value="ECO:0007669"/>
    <property type="project" value="TreeGrafter"/>
</dbReference>
<evidence type="ECO:0000256" key="3">
    <source>
        <dbReference type="ARBA" id="ARBA00022500"/>
    </source>
</evidence>
<dbReference type="InterPro" id="IPR036048">
    <property type="entry name" value="Interleukin_8-like_sf"/>
</dbReference>
<dbReference type="PROSITE" id="PS00472">
    <property type="entry name" value="SMALL_CYTOKINES_CC"/>
    <property type="match status" value="1"/>
</dbReference>
<evidence type="ECO:0000256" key="1">
    <source>
        <dbReference type="ARBA" id="ARBA00004613"/>
    </source>
</evidence>
<evidence type="ECO:0000256" key="5">
    <source>
        <dbReference type="ARBA" id="ARBA00022525"/>
    </source>
</evidence>
<accession>A0A9B0T5X6</accession>
<dbReference type="PRINTS" id="PR01721">
    <property type="entry name" value="FRACTALKINE"/>
</dbReference>
<keyword evidence="3 9" id="KW-0145">Chemotaxis</keyword>
<dbReference type="Gene3D" id="2.40.50.40">
    <property type="match status" value="1"/>
</dbReference>
<dbReference type="SMART" id="SM00199">
    <property type="entry name" value="SCY"/>
    <property type="match status" value="1"/>
</dbReference>
<dbReference type="PANTHER" id="PTHR12015:SF147">
    <property type="entry name" value="C-C MOTIF CHEMOKINE 13"/>
    <property type="match status" value="1"/>
</dbReference>
<dbReference type="InterPro" id="IPR000827">
    <property type="entry name" value="Chemokine_CC_CS"/>
</dbReference>
<keyword evidence="7" id="KW-1015">Disulfide bond</keyword>
<feature type="domain" description="Chemokine interleukin-8-like" evidence="10">
    <location>
        <begin position="30"/>
        <end position="88"/>
    </location>
</feature>
<keyword evidence="4 9" id="KW-0202">Cytokine</keyword>
<dbReference type="GO" id="GO:0005615">
    <property type="term" value="C:extracellular space"/>
    <property type="evidence" value="ECO:0007669"/>
    <property type="project" value="UniProtKB-KW"/>
</dbReference>
<gene>
    <name evidence="12" type="primary">CCL13</name>
</gene>
<dbReference type="CTD" id="6357"/>
<dbReference type="Pfam" id="PF00048">
    <property type="entry name" value="IL8"/>
    <property type="match status" value="1"/>
</dbReference>
<dbReference type="GO" id="GO:0070098">
    <property type="term" value="P:chemokine-mediated signaling pathway"/>
    <property type="evidence" value="ECO:0007669"/>
    <property type="project" value="TreeGrafter"/>
</dbReference>
<dbReference type="SUPFAM" id="SSF54117">
    <property type="entry name" value="Interleukin 8-like chemokines"/>
    <property type="match status" value="1"/>
</dbReference>